<evidence type="ECO:0000259" key="1">
    <source>
        <dbReference type="PROSITE" id="PS51704"/>
    </source>
</evidence>
<reference evidence="2" key="2">
    <citation type="submission" date="2021-02" db="EMBL/GenBank/DDBJ databases">
        <authorList>
            <person name="Han P."/>
        </authorList>
    </citation>
    <scope>NUCLEOTIDE SEQUENCE</scope>
    <source>
        <strain evidence="2">Nitrosomonas nitrosa 18-3D</strain>
    </source>
</reference>
<evidence type="ECO:0000313" key="4">
    <source>
        <dbReference type="Proteomes" id="UP000199561"/>
    </source>
</evidence>
<accession>A0A1I4PTM3</accession>
<dbReference type="SUPFAM" id="SSF51695">
    <property type="entry name" value="PLC-like phosphodiesterases"/>
    <property type="match status" value="1"/>
</dbReference>
<dbReference type="PROSITE" id="PS51704">
    <property type="entry name" value="GP_PDE"/>
    <property type="match status" value="1"/>
</dbReference>
<protein>
    <submittedName>
        <fullName evidence="3">Glycerophosphoryl diester phosphodiesterase</fullName>
    </submittedName>
</protein>
<dbReference type="EMBL" id="CAJNAP010000012">
    <property type="protein sequence ID" value="CAE6502075.1"/>
    <property type="molecule type" value="Genomic_DNA"/>
</dbReference>
<dbReference type="AlphaFoldDB" id="A0A1I4PTM3"/>
<dbReference type="Gene3D" id="3.20.20.190">
    <property type="entry name" value="Phosphatidylinositol (PI) phosphodiesterase"/>
    <property type="match status" value="1"/>
</dbReference>
<dbReference type="EMBL" id="FOUF01000012">
    <property type="protein sequence ID" value="SFM30916.1"/>
    <property type="molecule type" value="Genomic_DNA"/>
</dbReference>
<organism evidence="3 4">
    <name type="scientific">Nitrosomonas nitrosa</name>
    <dbReference type="NCBI Taxonomy" id="52442"/>
    <lineage>
        <taxon>Bacteria</taxon>
        <taxon>Pseudomonadati</taxon>
        <taxon>Pseudomonadota</taxon>
        <taxon>Betaproteobacteria</taxon>
        <taxon>Nitrosomonadales</taxon>
        <taxon>Nitrosomonadaceae</taxon>
        <taxon>Nitrosomonas</taxon>
    </lineage>
</organism>
<gene>
    <name evidence="2" type="ORF">NMYAN_20156</name>
    <name evidence="3" type="ORF">SAMN05421880_11273</name>
</gene>
<dbReference type="Proteomes" id="UP000601736">
    <property type="component" value="Unassembled WGS sequence"/>
</dbReference>
<sequence>MSEQAIPYLIAHRGYPMRYPENSLAGLEAAMLAGACFVEIDIQLSARRTPFLCHDDHLWRLAGSDRWLTQLDDAAIRMHSVPYPGLRLAHPPESEPLSDLAEFCQLLQAWPWVTAFIEIKSESILRFGLAATVDAVLEVIHPYVKQCIVISFDDKAVAYARERGGVRIGWVIPEWDNEQAAIATALVPDFLFCYTRRLPRKPAERWQGPWQWAVYTVDDSPTALSYAEEGVLLIETDTIGTLIQHPLLKKHACVQSL</sequence>
<dbReference type="InterPro" id="IPR017946">
    <property type="entry name" value="PLC-like_Pdiesterase_TIM-brl"/>
</dbReference>
<dbReference type="Pfam" id="PF03009">
    <property type="entry name" value="GDPD"/>
    <property type="match status" value="1"/>
</dbReference>
<dbReference type="InterPro" id="IPR030395">
    <property type="entry name" value="GP_PDE_dom"/>
</dbReference>
<evidence type="ECO:0000313" key="2">
    <source>
        <dbReference type="EMBL" id="CAE6502075.1"/>
    </source>
</evidence>
<proteinExistence type="predicted"/>
<dbReference type="STRING" id="52442.SAMN05421880_11273"/>
<dbReference type="PANTHER" id="PTHR46211:SF14">
    <property type="entry name" value="GLYCEROPHOSPHODIESTER PHOSPHODIESTERASE"/>
    <property type="match status" value="1"/>
</dbReference>
<name>A0A1I4PTM3_9PROT</name>
<dbReference type="GO" id="GO:0008081">
    <property type="term" value="F:phosphoric diester hydrolase activity"/>
    <property type="evidence" value="ECO:0007669"/>
    <property type="project" value="InterPro"/>
</dbReference>
<dbReference type="RefSeq" id="WP_239654150.1">
    <property type="nucleotide sequence ID" value="NZ_CAJNAP010000012.1"/>
</dbReference>
<dbReference type="Proteomes" id="UP000199561">
    <property type="component" value="Unassembled WGS sequence"/>
</dbReference>
<dbReference type="PANTHER" id="PTHR46211">
    <property type="entry name" value="GLYCEROPHOSPHORYL DIESTER PHOSPHODIESTERASE"/>
    <property type="match status" value="1"/>
</dbReference>
<evidence type="ECO:0000313" key="3">
    <source>
        <dbReference type="EMBL" id="SFM30916.1"/>
    </source>
</evidence>
<reference evidence="3 4" key="1">
    <citation type="submission" date="2016-10" db="EMBL/GenBank/DDBJ databases">
        <authorList>
            <person name="de Groot N.N."/>
        </authorList>
    </citation>
    <scope>NUCLEOTIDE SEQUENCE [LARGE SCALE GENOMIC DNA]</scope>
    <source>
        <strain evidence="3 4">Nm146</strain>
    </source>
</reference>
<dbReference type="GO" id="GO:0006629">
    <property type="term" value="P:lipid metabolic process"/>
    <property type="evidence" value="ECO:0007669"/>
    <property type="project" value="InterPro"/>
</dbReference>
<keyword evidence="4" id="KW-1185">Reference proteome</keyword>
<feature type="domain" description="GP-PDE" evidence="1">
    <location>
        <begin position="7"/>
        <end position="257"/>
    </location>
</feature>